<dbReference type="OrthoDB" id="407974at2"/>
<accession>A0A0H5E6Q6</accession>
<evidence type="ECO:0000256" key="3">
    <source>
        <dbReference type="PROSITE-ProRule" id="PRU00023"/>
    </source>
</evidence>
<dbReference type="SUPFAM" id="SSF48403">
    <property type="entry name" value="Ankyrin repeat"/>
    <property type="match status" value="1"/>
</dbReference>
<dbReference type="RefSeq" id="WP_098038826.1">
    <property type="nucleotide sequence ID" value="NZ_CWGJ01000025.1"/>
</dbReference>
<evidence type="ECO:0000313" key="5">
    <source>
        <dbReference type="Proteomes" id="UP000220251"/>
    </source>
</evidence>
<evidence type="ECO:0000313" key="4">
    <source>
        <dbReference type="EMBL" id="CRX38965.1"/>
    </source>
</evidence>
<dbReference type="Proteomes" id="UP000220251">
    <property type="component" value="Unassembled WGS sequence"/>
</dbReference>
<organism evidence="4 5">
    <name type="scientific">Estrella lausannensis</name>
    <dbReference type="NCBI Taxonomy" id="483423"/>
    <lineage>
        <taxon>Bacteria</taxon>
        <taxon>Pseudomonadati</taxon>
        <taxon>Chlamydiota</taxon>
        <taxon>Chlamydiia</taxon>
        <taxon>Parachlamydiales</taxon>
        <taxon>Candidatus Criblamydiaceae</taxon>
        <taxon>Estrella</taxon>
    </lineage>
</organism>
<protein>
    <submittedName>
        <fullName evidence="4">Uncharacterized protein</fullName>
    </submittedName>
</protein>
<proteinExistence type="predicted"/>
<dbReference type="EMBL" id="CWGJ01000025">
    <property type="protein sequence ID" value="CRX38965.1"/>
    <property type="molecule type" value="Genomic_DNA"/>
</dbReference>
<dbReference type="PROSITE" id="PS50297">
    <property type="entry name" value="ANK_REP_REGION"/>
    <property type="match status" value="3"/>
</dbReference>
<dbReference type="InterPro" id="IPR002110">
    <property type="entry name" value="Ankyrin_rpt"/>
</dbReference>
<dbReference type="PROSITE" id="PS50088">
    <property type="entry name" value="ANK_REPEAT"/>
    <property type="match status" value="3"/>
</dbReference>
<dbReference type="SMART" id="SM00248">
    <property type="entry name" value="ANK"/>
    <property type="match status" value="5"/>
</dbReference>
<dbReference type="PANTHER" id="PTHR24171">
    <property type="entry name" value="ANKYRIN REPEAT DOMAIN-CONTAINING PROTEIN 39-RELATED"/>
    <property type="match status" value="1"/>
</dbReference>
<keyword evidence="5" id="KW-1185">Reference proteome</keyword>
<feature type="repeat" description="ANK" evidence="3">
    <location>
        <begin position="238"/>
        <end position="270"/>
    </location>
</feature>
<feature type="repeat" description="ANK" evidence="3">
    <location>
        <begin position="382"/>
        <end position="414"/>
    </location>
</feature>
<dbReference type="Pfam" id="PF12796">
    <property type="entry name" value="Ank_2"/>
    <property type="match status" value="2"/>
</dbReference>
<reference evidence="5" key="1">
    <citation type="submission" date="2015-06" db="EMBL/GenBank/DDBJ databases">
        <authorList>
            <person name="Bertelli C."/>
        </authorList>
    </citation>
    <scope>NUCLEOTIDE SEQUENCE [LARGE SCALE GENOMIC DNA]</scope>
    <source>
        <strain evidence="5">CRIB-30</strain>
    </source>
</reference>
<dbReference type="Gene3D" id="1.25.40.20">
    <property type="entry name" value="Ankyrin repeat-containing domain"/>
    <property type="match status" value="1"/>
</dbReference>
<keyword evidence="2 3" id="KW-0040">ANK repeat</keyword>
<name>A0A0H5E6Q6_9BACT</name>
<evidence type="ECO:0000256" key="2">
    <source>
        <dbReference type="ARBA" id="ARBA00023043"/>
    </source>
</evidence>
<evidence type="ECO:0000256" key="1">
    <source>
        <dbReference type="ARBA" id="ARBA00022737"/>
    </source>
</evidence>
<dbReference type="InterPro" id="IPR036770">
    <property type="entry name" value="Ankyrin_rpt-contain_sf"/>
</dbReference>
<keyword evidence="1" id="KW-0677">Repeat</keyword>
<feature type="repeat" description="ANK" evidence="3">
    <location>
        <begin position="205"/>
        <end position="237"/>
    </location>
</feature>
<gene>
    <name evidence="4" type="ORF">ELAC_1637</name>
</gene>
<sequence length="2093" mass="232629">MDAHSVGGHYKFIPREWQDLLSLPDEELGDRLSGENQIMCRAVINHLSEKIESCDGNDTLIPEAVKIVRCLPEQYGNSPAVLKVINHISAHGGFFVEKGWLGSKFGSFLGYSKHDANQQLVDKVRISIERGHGEMALALLESGFPLSNHQKREFLLIACERGETKIAEKLIEQLCKGNAIDFYLWKIPVEAGVVTFDVDFTGGDFEETPLHIACRFGHADIAMMLIQAGADVNALDSDGEPPLFNAFDSGLEQVVAELIDRGADLEIESEYGETLYSIVNEKLLGADQPVAAIDKRLMLLLIERGVEAKDFVQSERFEEIFGDVLAESIEEGKTECALALLSNELAVRPDHLILSCRTSNEKLAFALLEHLKDDDVQPVDEHGNTALHWACRNELGKLALELIKKGASLEAVNEAGDTPIQEAIRSDVKEVIDYLSDQGVDVSAIRWETELKDISRLSSSFSKRISEELGNKSKESEEAKTIFRLSKMLNKFRSQNEKLPPSLQIDERVFISALEKEVGTAQKGNFFTALDAAMQQLRKIERRKQFEALPALLREKVGERFSQDCAKFCLNPSLPENEKFAEGALSIFDHPFYSAPRQEQIQKVLQAKAEQLGLTEKQSVQLFSKLDLPSLKSEVSLEEFYGRADSVLSLCLGLFEAQDIFDTSSQFIKSMIGERKEAGFFSKVANHAVEKWGPILIARCATQDPMIWKESLDKLMTLAGSLNSDDIEFDARVISEVILRLGDDHGFPDDVGKFNKLVSDPAAKALLSKMCVTEASKERYRLENMQLWRDRFEIAGEKVAAIDVFSKEFEPFFQGPVNAKELNVLLDAASYGNGYASATEVAPDVFAKGFVLYYQKAGKLTKVPELEEVIPFCDAMPALKGWEDRVKRECGSAISAEENELFCSTLKETNLLPKTAKEAEIIGKTFSLAMELLKKGGYSQASEAKKQVALGCIALMLKQRKKQEPLDKPSPEALLASFKSGLPTLEGWEKDLLNYNEDYGPLLLDSMRNQGVRGPVNQAELEALLDYPPQIKVLSIRGYSESVAVCALARYIGNQFRNDLPLERPIPEKTLLRFCFEACIERAIANQPRETIEDTVALFTAVKGKELVLNKEGQRRLAFLAKKVSAPDFAEGRAPGHFRVVAKFPQIMSALDLNHVKNINHLPYDESLLGDLFDQQVLHVFKNLSIKELLDAVSVNPDKAIASVAVPALAVLAGDDSPEFKENIQKLIPLLTSRKEFNEKIEEFKKLLAKLEMVNAVELDLEVTTPEVIAGLLSGLVGMKTEEISSQKLGSKQTEEEIALVRQLFRTLGGMIFDADQDSSEGAGTTGKFFLKMALSTVATSQSKLSQVLGSSALQYGVSGAGFAMEKWGNLKSYVTGDDSSKVDPDLMRAMPLLVPIMQKVAVHLLDKIQIDGKQELINYWINLETESTIDQEMQNKGAAAEESKRVKQKKKKELVMMLYQSGEVLLKECQNTLPGLFEGVLQGVKSIPQSALPKRQVEMSLTASEEASEEGVAWEDQAPKEREKAFSNELVRVVAGLYRTAEDDFIINKIIPLLSAEMGRTILQTRTLTSKEISEIKKIVGIGYKLYQEHQYSPQEIAIACCRFCEDRLKQEKPIEAGYTILIEEKERQALLPYIFDAAVELLAEEILSNTSRIDESTRQPEEHLKQKIQLYLNHECIKGCSVPLTKQGRKSLEELIKAFLNPQFSLGKNLLDPLVVERMPLMLQSAKLSSVQEVNQARPEQILKAMIVESDVCMKKINIGTLLEVVKQKPAELMCALSNPLLDVLMEGASFEDEQQAKQMAIKLLTTFNETSFAKSLMTQLEAQLGKFDFKGVSFELSLSLSQLLEGLSQDTKLLKRDLESGEVPTVEAAEEYGLIAPQLLNFARHVSAVQKERRIPVDVRDKELSQSPLMTMLDEAKPVAGIFSSERGVEEDKGAFGQVKKGVISSITETAKFIVTGQSVIKLIVGKIVEAKIEDEVKRLREEGTRGPLTNEQQDQLKFYLILLSDMKPIVEAVSNIAAKALVRHDLSLHTGLVGYMAALSENPQMDVDERILTEHVIVSVEGLLSEVDLYRDLIPGLLGAIASSQKLAS</sequence>